<dbReference type="InterPro" id="IPR040057">
    <property type="entry name" value="Spe-39"/>
</dbReference>
<sequence length="166" mass="18691">MLLFGTLSNTNFREILIFKSTAASAYISYLRESGEHEELIDTLFSLGKNDEAAMVEFMLASKKRQSDTKIQALKKCLISGFTDPMLSAENGYVKDYINLLERQIPIDLTDDQNAKVGGNNEIFVQFPKKASLIGQPLLTTLYYCCLYHYDLPKCSLAVDGDGRNRK</sequence>
<comment type="subcellular location">
    <subcellularLocation>
        <location evidence="2">Cytoplasmic vesicle</location>
    </subcellularLocation>
    <subcellularLocation>
        <location evidence="1">Early endosome</location>
    </subcellularLocation>
    <subcellularLocation>
        <location evidence="3">Late endosome</location>
    </subcellularLocation>
</comment>
<dbReference type="GO" id="GO:0005769">
    <property type="term" value="C:early endosome"/>
    <property type="evidence" value="ECO:0007669"/>
    <property type="project" value="UniProtKB-SubCell"/>
</dbReference>
<dbReference type="Proteomes" id="UP000887578">
    <property type="component" value="Unplaced"/>
</dbReference>
<keyword evidence="4" id="KW-0967">Endosome</keyword>
<dbReference type="PANTHER" id="PTHR13364:SF6">
    <property type="entry name" value="SPERMATOGENESIS-DEFECTIVE PROTEIN 39 HOMOLOG"/>
    <property type="match status" value="1"/>
</dbReference>
<keyword evidence="5" id="KW-0968">Cytoplasmic vesicle</keyword>
<dbReference type="GO" id="GO:0006886">
    <property type="term" value="P:intracellular protein transport"/>
    <property type="evidence" value="ECO:0007669"/>
    <property type="project" value="TreeGrafter"/>
</dbReference>
<protein>
    <submittedName>
        <fullName evidence="7">Uncharacterized protein</fullName>
    </submittedName>
</protein>
<dbReference type="PANTHER" id="PTHR13364">
    <property type="entry name" value="DEFECTIVE SPERMATOGENESIS PROTEIN 39"/>
    <property type="match status" value="1"/>
</dbReference>
<dbReference type="AlphaFoldDB" id="A0A914QEC6"/>
<proteinExistence type="predicted"/>
<keyword evidence="6" id="KW-1185">Reference proteome</keyword>
<dbReference type="WBParaSite" id="PDA_v2.g29676.t1">
    <property type="protein sequence ID" value="PDA_v2.g29676.t1"/>
    <property type="gene ID" value="PDA_v2.g29676"/>
</dbReference>
<name>A0A914QEC6_9BILA</name>
<evidence type="ECO:0000313" key="6">
    <source>
        <dbReference type="Proteomes" id="UP000887578"/>
    </source>
</evidence>
<accession>A0A914QEC6</accession>
<dbReference type="GO" id="GO:0007034">
    <property type="term" value="P:vacuolar transport"/>
    <property type="evidence" value="ECO:0007669"/>
    <property type="project" value="TreeGrafter"/>
</dbReference>
<evidence type="ECO:0000256" key="5">
    <source>
        <dbReference type="ARBA" id="ARBA00023329"/>
    </source>
</evidence>
<reference evidence="7" key="1">
    <citation type="submission" date="2022-11" db="UniProtKB">
        <authorList>
            <consortium name="WormBaseParasite"/>
        </authorList>
    </citation>
    <scope>IDENTIFICATION</scope>
</reference>
<evidence type="ECO:0000256" key="3">
    <source>
        <dbReference type="ARBA" id="ARBA00004603"/>
    </source>
</evidence>
<evidence type="ECO:0000256" key="1">
    <source>
        <dbReference type="ARBA" id="ARBA00004412"/>
    </source>
</evidence>
<evidence type="ECO:0000256" key="4">
    <source>
        <dbReference type="ARBA" id="ARBA00022753"/>
    </source>
</evidence>
<organism evidence="6 7">
    <name type="scientific">Panagrolaimus davidi</name>
    <dbReference type="NCBI Taxonomy" id="227884"/>
    <lineage>
        <taxon>Eukaryota</taxon>
        <taxon>Metazoa</taxon>
        <taxon>Ecdysozoa</taxon>
        <taxon>Nematoda</taxon>
        <taxon>Chromadorea</taxon>
        <taxon>Rhabditida</taxon>
        <taxon>Tylenchina</taxon>
        <taxon>Panagrolaimomorpha</taxon>
        <taxon>Panagrolaimoidea</taxon>
        <taxon>Panagrolaimidae</taxon>
        <taxon>Panagrolaimus</taxon>
    </lineage>
</organism>
<evidence type="ECO:0000313" key="7">
    <source>
        <dbReference type="WBParaSite" id="PDA_v2.g29676.t1"/>
    </source>
</evidence>
<dbReference type="GO" id="GO:0005770">
    <property type="term" value="C:late endosome"/>
    <property type="evidence" value="ECO:0007669"/>
    <property type="project" value="UniProtKB-SubCell"/>
</dbReference>
<evidence type="ECO:0000256" key="2">
    <source>
        <dbReference type="ARBA" id="ARBA00004541"/>
    </source>
</evidence>